<reference evidence="2 3" key="1">
    <citation type="journal article" date="2019" name="Int. J. Syst. Evol. Microbiol.">
        <title>Thermogemmatispora aurantia sp. nov. and Thermogemmatispora argillosa sp. nov., within the class Ktedonobacteria, and emended description of the genus Thermogemmatispora.</title>
        <authorList>
            <person name="Zheng Y."/>
            <person name="Wang C.M."/>
            <person name="Sakai Y."/>
            <person name="Abe K."/>
            <person name="Yokota A."/>
            <person name="Yabe S."/>
        </authorList>
    </citation>
    <scope>NUCLEOTIDE SEQUENCE [LARGE SCALE GENOMIC DNA]</scope>
    <source>
        <strain evidence="2 3">A1-2</strain>
    </source>
</reference>
<dbReference type="AlphaFoldDB" id="A0A5J4K9S5"/>
<organism evidence="2 3">
    <name type="scientific">Thermogemmatispora aurantia</name>
    <dbReference type="NCBI Taxonomy" id="2045279"/>
    <lineage>
        <taxon>Bacteria</taxon>
        <taxon>Bacillati</taxon>
        <taxon>Chloroflexota</taxon>
        <taxon>Ktedonobacteria</taxon>
        <taxon>Thermogemmatisporales</taxon>
        <taxon>Thermogemmatisporaceae</taxon>
        <taxon>Thermogemmatispora</taxon>
    </lineage>
</organism>
<evidence type="ECO:0000313" key="3">
    <source>
        <dbReference type="Proteomes" id="UP000334820"/>
    </source>
</evidence>
<dbReference type="Pfam" id="PF01930">
    <property type="entry name" value="Cas_Cas4"/>
    <property type="match status" value="1"/>
</dbReference>
<gene>
    <name evidence="2" type="ORF">KTAU_20770</name>
</gene>
<evidence type="ECO:0000259" key="1">
    <source>
        <dbReference type="Pfam" id="PF01930"/>
    </source>
</evidence>
<feature type="domain" description="DUF83" evidence="1">
    <location>
        <begin position="2"/>
        <end position="101"/>
    </location>
</feature>
<sequence length="125" mass="14496">MPVEYKRGREGRWLNDHIQLCAQALCLEEYLPHLAPLSHGYLFYFGSRRREQVLFLPELRQKTLESIQLALALAREPRPPAPLQGKTARRCRDCSLLPICLPEEVRALQEQQERGNATKSLLEIF</sequence>
<dbReference type="EMBL" id="BKZV01000002">
    <property type="protein sequence ID" value="GER83440.1"/>
    <property type="molecule type" value="Genomic_DNA"/>
</dbReference>
<name>A0A5J4K9S5_9CHLR</name>
<dbReference type="InterPro" id="IPR022765">
    <property type="entry name" value="Dna2/Cas4_DUF83"/>
</dbReference>
<dbReference type="Proteomes" id="UP000334820">
    <property type="component" value="Unassembled WGS sequence"/>
</dbReference>
<protein>
    <recommendedName>
        <fullName evidence="1">DUF83 domain-containing protein</fullName>
    </recommendedName>
</protein>
<accession>A0A5J4K9S5</accession>
<keyword evidence="3" id="KW-1185">Reference proteome</keyword>
<proteinExistence type="predicted"/>
<comment type="caution">
    <text evidence="2">The sequence shown here is derived from an EMBL/GenBank/DDBJ whole genome shotgun (WGS) entry which is preliminary data.</text>
</comment>
<dbReference type="InterPro" id="IPR011604">
    <property type="entry name" value="PDDEXK-like_dom_sf"/>
</dbReference>
<evidence type="ECO:0000313" key="2">
    <source>
        <dbReference type="EMBL" id="GER83440.1"/>
    </source>
</evidence>
<dbReference type="Gene3D" id="3.90.320.10">
    <property type="match status" value="1"/>
</dbReference>